<feature type="region of interest" description="Disordered" evidence="1">
    <location>
        <begin position="75"/>
        <end position="96"/>
    </location>
</feature>
<evidence type="ECO:0000313" key="2">
    <source>
        <dbReference type="EMBL" id="OCT54539.1"/>
    </source>
</evidence>
<comment type="caution">
    <text evidence="2">The sequence shown here is derived from an EMBL/GenBank/DDBJ whole genome shotgun (WGS) entry which is preliminary data.</text>
</comment>
<gene>
    <name evidence="2" type="ORF">CLCR_01006</name>
</gene>
<dbReference type="VEuPathDB" id="FungiDB:CLCR_01006"/>
<dbReference type="EMBL" id="LGRB01000004">
    <property type="protein sequence ID" value="OCT54539.1"/>
    <property type="molecule type" value="Genomic_DNA"/>
</dbReference>
<protein>
    <submittedName>
        <fullName evidence="2">Uncharacterized protein</fullName>
    </submittedName>
</protein>
<sequence length="96" mass="10702">MASNKDVCKGVLDSYLYYPLNLIDRLDHGSGRALRSGNNAAEHPKAAPGGKDNNKKDKKDIRSLMKEMDKLTDSELLRAAREDQKGQRNTVTTDLK</sequence>
<evidence type="ECO:0000313" key="3">
    <source>
        <dbReference type="Proteomes" id="UP000094526"/>
    </source>
</evidence>
<dbReference type="AlphaFoldDB" id="A0A1C1D109"/>
<organism evidence="2 3">
    <name type="scientific">Cladophialophora carrionii</name>
    <dbReference type="NCBI Taxonomy" id="86049"/>
    <lineage>
        <taxon>Eukaryota</taxon>
        <taxon>Fungi</taxon>
        <taxon>Dikarya</taxon>
        <taxon>Ascomycota</taxon>
        <taxon>Pezizomycotina</taxon>
        <taxon>Eurotiomycetes</taxon>
        <taxon>Chaetothyriomycetidae</taxon>
        <taxon>Chaetothyriales</taxon>
        <taxon>Herpotrichiellaceae</taxon>
        <taxon>Cladophialophora</taxon>
    </lineage>
</organism>
<feature type="region of interest" description="Disordered" evidence="1">
    <location>
        <begin position="28"/>
        <end position="58"/>
    </location>
</feature>
<accession>A0A1C1D109</accession>
<dbReference type="OrthoDB" id="4158067at2759"/>
<reference evidence="3" key="1">
    <citation type="submission" date="2015-07" db="EMBL/GenBank/DDBJ databases">
        <authorList>
            <person name="Teixeira M.M."/>
            <person name="Souza R.C."/>
            <person name="Almeida L.G."/>
            <person name="Vicente V.A."/>
            <person name="de Hoog S."/>
            <person name="Bocca A.L."/>
            <person name="de Almeida S.R."/>
            <person name="Vasconcelos A.T."/>
            <person name="Felipe M.S."/>
        </authorList>
    </citation>
    <scope>NUCLEOTIDE SEQUENCE [LARGE SCALE GENOMIC DNA]</scope>
    <source>
        <strain evidence="3">KSF</strain>
    </source>
</reference>
<name>A0A1C1D109_9EURO</name>
<feature type="compositionally biased region" description="Basic and acidic residues" evidence="1">
    <location>
        <begin position="75"/>
        <end position="86"/>
    </location>
</feature>
<dbReference type="Proteomes" id="UP000094526">
    <property type="component" value="Unassembled WGS sequence"/>
</dbReference>
<feature type="compositionally biased region" description="Polar residues" evidence="1">
    <location>
        <begin position="87"/>
        <end position="96"/>
    </location>
</feature>
<evidence type="ECO:0000256" key="1">
    <source>
        <dbReference type="SAM" id="MobiDB-lite"/>
    </source>
</evidence>
<dbReference type="VEuPathDB" id="FungiDB:G647_10118"/>
<keyword evidence="3" id="KW-1185">Reference proteome</keyword>
<proteinExistence type="predicted"/>